<name>A0A916JAE3_9PROT</name>
<gene>
    <name evidence="3" type="ORF">GTOL_13176</name>
</gene>
<dbReference type="EMBL" id="CAJQUM010000001">
    <property type="protein sequence ID" value="CAG4885293.1"/>
    <property type="molecule type" value="Genomic_DNA"/>
</dbReference>
<feature type="signal peptide" evidence="2">
    <location>
        <begin position="1"/>
        <end position="23"/>
    </location>
</feature>
<protein>
    <submittedName>
        <fullName evidence="3">Uncharacterized protein</fullName>
    </submittedName>
</protein>
<evidence type="ECO:0000256" key="1">
    <source>
        <dbReference type="SAM" id="MobiDB-lite"/>
    </source>
</evidence>
<evidence type="ECO:0000256" key="2">
    <source>
        <dbReference type="SAM" id="SignalP"/>
    </source>
</evidence>
<feature type="chain" id="PRO_5038036202" evidence="2">
    <location>
        <begin position="24"/>
        <end position="110"/>
    </location>
</feature>
<dbReference type="RefSeq" id="WP_220637051.1">
    <property type="nucleotide sequence ID" value="NZ_CAJQUM010000001.1"/>
</dbReference>
<comment type="caution">
    <text evidence="3">The sequence shown here is derived from an EMBL/GenBank/DDBJ whole genome shotgun (WGS) entry which is preliminary data.</text>
</comment>
<dbReference type="AlphaFoldDB" id="A0A916JAE3"/>
<feature type="compositionally biased region" description="Basic and acidic residues" evidence="1">
    <location>
        <begin position="98"/>
        <end position="110"/>
    </location>
</feature>
<organism evidence="3 4">
    <name type="scientific">Georgfuchsia toluolica</name>
    <dbReference type="NCBI Taxonomy" id="424218"/>
    <lineage>
        <taxon>Bacteria</taxon>
        <taxon>Pseudomonadati</taxon>
        <taxon>Pseudomonadota</taxon>
        <taxon>Betaproteobacteria</taxon>
        <taxon>Nitrosomonadales</taxon>
        <taxon>Sterolibacteriaceae</taxon>
        <taxon>Georgfuchsia</taxon>
    </lineage>
</organism>
<reference evidence="3" key="1">
    <citation type="submission" date="2021-04" db="EMBL/GenBank/DDBJ databases">
        <authorList>
            <person name="Hornung B."/>
        </authorList>
    </citation>
    <scope>NUCLEOTIDE SEQUENCE</scope>
    <source>
        <strain evidence="3">G5G6</strain>
    </source>
</reference>
<feature type="region of interest" description="Disordered" evidence="1">
    <location>
        <begin position="84"/>
        <end position="110"/>
    </location>
</feature>
<dbReference type="Proteomes" id="UP000742786">
    <property type="component" value="Unassembled WGS sequence"/>
</dbReference>
<sequence>MIRALAIGMLYAALLLKACPVQAQEHMAPITATKGSTAFCLYELPPDEDGKRRWINLGMVQYLEFVRNELRIYYGGGNLGSGHEARLPGAGPGQPEETLEKIRQAAADCR</sequence>
<evidence type="ECO:0000313" key="3">
    <source>
        <dbReference type="EMBL" id="CAG4885293.1"/>
    </source>
</evidence>
<evidence type="ECO:0000313" key="4">
    <source>
        <dbReference type="Proteomes" id="UP000742786"/>
    </source>
</evidence>
<keyword evidence="4" id="KW-1185">Reference proteome</keyword>
<proteinExistence type="predicted"/>
<accession>A0A916JAE3</accession>
<keyword evidence="2" id="KW-0732">Signal</keyword>